<dbReference type="AlphaFoldDB" id="A0A0F9IU78"/>
<evidence type="ECO:0000313" key="1">
    <source>
        <dbReference type="EMBL" id="KKM23539.1"/>
    </source>
</evidence>
<name>A0A0F9IU78_9ZZZZ</name>
<accession>A0A0F9IU78</accession>
<reference evidence="1" key="1">
    <citation type="journal article" date="2015" name="Nature">
        <title>Complex archaea that bridge the gap between prokaryotes and eukaryotes.</title>
        <authorList>
            <person name="Spang A."/>
            <person name="Saw J.H."/>
            <person name="Jorgensen S.L."/>
            <person name="Zaremba-Niedzwiedzka K."/>
            <person name="Martijn J."/>
            <person name="Lind A.E."/>
            <person name="van Eijk R."/>
            <person name="Schleper C."/>
            <person name="Guy L."/>
            <person name="Ettema T.J."/>
        </authorList>
    </citation>
    <scope>NUCLEOTIDE SEQUENCE</scope>
</reference>
<proteinExistence type="predicted"/>
<dbReference type="EMBL" id="LAZR01013104">
    <property type="protein sequence ID" value="KKM23539.1"/>
    <property type="molecule type" value="Genomic_DNA"/>
</dbReference>
<sequence length="32" mass="3757">MKRLYNKQRLNYVPFTLNPYATGFFSGKGESE</sequence>
<protein>
    <submittedName>
        <fullName evidence="1">Uncharacterized protein</fullName>
    </submittedName>
</protein>
<gene>
    <name evidence="1" type="ORF">LCGC14_1614140</name>
</gene>
<organism evidence="1">
    <name type="scientific">marine sediment metagenome</name>
    <dbReference type="NCBI Taxonomy" id="412755"/>
    <lineage>
        <taxon>unclassified sequences</taxon>
        <taxon>metagenomes</taxon>
        <taxon>ecological metagenomes</taxon>
    </lineage>
</organism>
<comment type="caution">
    <text evidence="1">The sequence shown here is derived from an EMBL/GenBank/DDBJ whole genome shotgun (WGS) entry which is preliminary data.</text>
</comment>